<keyword evidence="2" id="KW-1185">Reference proteome</keyword>
<sequence length="128" mass="14554">MGGKVSKLPQRWLNSPKLEIHCTEKKVKINLSNSDPYRTRPAVVLRSTAFILLGSQLQNRPASIGNWQLRPRSHLLHQCSGLFFCCHFLSGNYFELPFAYNCVPGRGKLTNEMNGVCFRVYNLGNSRI</sequence>
<dbReference type="EMBL" id="CM002928">
    <property type="protein sequence ID" value="KGN45258.1"/>
    <property type="molecule type" value="Genomic_DNA"/>
</dbReference>
<dbReference type="AlphaFoldDB" id="A0A0A0K6X3"/>
<protein>
    <submittedName>
        <fullName evidence="1">Uncharacterized protein</fullName>
    </submittedName>
</protein>
<gene>
    <name evidence="1" type="ORF">Csa_7G432400</name>
</gene>
<organism evidence="1 2">
    <name type="scientific">Cucumis sativus</name>
    <name type="common">Cucumber</name>
    <dbReference type="NCBI Taxonomy" id="3659"/>
    <lineage>
        <taxon>Eukaryota</taxon>
        <taxon>Viridiplantae</taxon>
        <taxon>Streptophyta</taxon>
        <taxon>Embryophyta</taxon>
        <taxon>Tracheophyta</taxon>
        <taxon>Spermatophyta</taxon>
        <taxon>Magnoliopsida</taxon>
        <taxon>eudicotyledons</taxon>
        <taxon>Gunneridae</taxon>
        <taxon>Pentapetalae</taxon>
        <taxon>rosids</taxon>
        <taxon>fabids</taxon>
        <taxon>Cucurbitales</taxon>
        <taxon>Cucurbitaceae</taxon>
        <taxon>Benincaseae</taxon>
        <taxon>Cucumis</taxon>
    </lineage>
</organism>
<dbReference type="Proteomes" id="UP000029981">
    <property type="component" value="Chromosome 7"/>
</dbReference>
<evidence type="ECO:0000313" key="1">
    <source>
        <dbReference type="EMBL" id="KGN45258.1"/>
    </source>
</evidence>
<reference evidence="1 2" key="2">
    <citation type="journal article" date="2009" name="PLoS ONE">
        <title>An integrated genetic and cytogenetic map of the cucumber genome.</title>
        <authorList>
            <person name="Ren Y."/>
            <person name="Zhang Z."/>
            <person name="Liu J."/>
            <person name="Staub J.E."/>
            <person name="Han Y."/>
            <person name="Cheng Z."/>
            <person name="Li X."/>
            <person name="Lu J."/>
            <person name="Miao H."/>
            <person name="Kang H."/>
            <person name="Xie B."/>
            <person name="Gu X."/>
            <person name="Wang X."/>
            <person name="Du Y."/>
            <person name="Jin W."/>
            <person name="Huang S."/>
        </authorList>
    </citation>
    <scope>NUCLEOTIDE SEQUENCE [LARGE SCALE GENOMIC DNA]</scope>
    <source>
        <strain evidence="2">cv. 9930</strain>
    </source>
</reference>
<dbReference type="Gramene" id="KGN45258">
    <property type="protein sequence ID" value="KGN45258"/>
    <property type="gene ID" value="Csa_7G432400"/>
</dbReference>
<reference evidence="1 2" key="4">
    <citation type="journal article" date="2011" name="BMC Genomics">
        <title>RNA-Seq improves annotation of protein-coding genes in the cucumber genome.</title>
        <authorList>
            <person name="Li Z."/>
            <person name="Zhang Z."/>
            <person name="Yan P."/>
            <person name="Huang S."/>
            <person name="Fei Z."/>
            <person name="Lin K."/>
        </authorList>
    </citation>
    <scope>NUCLEOTIDE SEQUENCE [LARGE SCALE GENOMIC DNA]</scope>
    <source>
        <strain evidence="2">cv. 9930</strain>
    </source>
</reference>
<accession>A0A0A0K6X3</accession>
<reference evidence="1 2" key="3">
    <citation type="journal article" date="2010" name="BMC Genomics">
        <title>Transcriptome sequencing and comparative analysis of cucumber flowers with different sex types.</title>
        <authorList>
            <person name="Guo S."/>
            <person name="Zheng Y."/>
            <person name="Joung J.G."/>
            <person name="Liu S."/>
            <person name="Zhang Z."/>
            <person name="Crasta O.R."/>
            <person name="Sobral B.W."/>
            <person name="Xu Y."/>
            <person name="Huang S."/>
            <person name="Fei Z."/>
        </authorList>
    </citation>
    <scope>NUCLEOTIDE SEQUENCE [LARGE SCALE GENOMIC DNA]</scope>
    <source>
        <strain evidence="2">cv. 9930</strain>
    </source>
</reference>
<name>A0A0A0K6X3_CUCSA</name>
<proteinExistence type="predicted"/>
<reference evidence="1 2" key="1">
    <citation type="journal article" date="2009" name="Nat. Genet.">
        <title>The genome of the cucumber, Cucumis sativus L.</title>
        <authorList>
            <person name="Huang S."/>
            <person name="Li R."/>
            <person name="Zhang Z."/>
            <person name="Li L."/>
            <person name="Gu X."/>
            <person name="Fan W."/>
            <person name="Lucas W.J."/>
            <person name="Wang X."/>
            <person name="Xie B."/>
            <person name="Ni P."/>
            <person name="Ren Y."/>
            <person name="Zhu H."/>
            <person name="Li J."/>
            <person name="Lin K."/>
            <person name="Jin W."/>
            <person name="Fei Z."/>
            <person name="Li G."/>
            <person name="Staub J."/>
            <person name="Kilian A."/>
            <person name="van der Vossen E.A."/>
            <person name="Wu Y."/>
            <person name="Guo J."/>
            <person name="He J."/>
            <person name="Jia Z."/>
            <person name="Ren Y."/>
            <person name="Tian G."/>
            <person name="Lu Y."/>
            <person name="Ruan J."/>
            <person name="Qian W."/>
            <person name="Wang M."/>
            <person name="Huang Q."/>
            <person name="Li B."/>
            <person name="Xuan Z."/>
            <person name="Cao J."/>
            <person name="Asan"/>
            <person name="Wu Z."/>
            <person name="Zhang J."/>
            <person name="Cai Q."/>
            <person name="Bai Y."/>
            <person name="Zhao B."/>
            <person name="Han Y."/>
            <person name="Li Y."/>
            <person name="Li X."/>
            <person name="Wang S."/>
            <person name="Shi Q."/>
            <person name="Liu S."/>
            <person name="Cho W.K."/>
            <person name="Kim J.Y."/>
            <person name="Xu Y."/>
            <person name="Heller-Uszynska K."/>
            <person name="Miao H."/>
            <person name="Cheng Z."/>
            <person name="Zhang S."/>
            <person name="Wu J."/>
            <person name="Yang Y."/>
            <person name="Kang H."/>
            <person name="Li M."/>
            <person name="Liang H."/>
            <person name="Ren X."/>
            <person name="Shi Z."/>
            <person name="Wen M."/>
            <person name="Jian M."/>
            <person name="Yang H."/>
            <person name="Zhang G."/>
            <person name="Yang Z."/>
            <person name="Chen R."/>
            <person name="Liu S."/>
            <person name="Li J."/>
            <person name="Ma L."/>
            <person name="Liu H."/>
            <person name="Zhou Y."/>
            <person name="Zhao J."/>
            <person name="Fang X."/>
            <person name="Li G."/>
            <person name="Fang L."/>
            <person name="Li Y."/>
            <person name="Liu D."/>
            <person name="Zheng H."/>
            <person name="Zhang Y."/>
            <person name="Qin N."/>
            <person name="Li Z."/>
            <person name="Yang G."/>
            <person name="Yang S."/>
            <person name="Bolund L."/>
            <person name="Kristiansen K."/>
            <person name="Zheng H."/>
            <person name="Li S."/>
            <person name="Zhang X."/>
            <person name="Yang H."/>
            <person name="Wang J."/>
            <person name="Sun R."/>
            <person name="Zhang B."/>
            <person name="Jiang S."/>
            <person name="Wang J."/>
            <person name="Du Y."/>
            <person name="Li S."/>
        </authorList>
    </citation>
    <scope>NUCLEOTIDE SEQUENCE [LARGE SCALE GENOMIC DNA]</scope>
    <source>
        <strain evidence="2">cv. 9930</strain>
    </source>
</reference>
<evidence type="ECO:0000313" key="2">
    <source>
        <dbReference type="Proteomes" id="UP000029981"/>
    </source>
</evidence>